<evidence type="ECO:0000313" key="2">
    <source>
        <dbReference type="Proteomes" id="UP001249851"/>
    </source>
</evidence>
<proteinExistence type="predicted"/>
<comment type="caution">
    <text evidence="1">The sequence shown here is derived from an EMBL/GenBank/DDBJ whole genome shotgun (WGS) entry which is preliminary data.</text>
</comment>
<sequence>MIVELHQRKLSPLPGATVKAGEYYAVAFVQNFYFGRVLEVNESPVTLKFLHRVGAETFHWPRRDDVLKFISHAQRSFSENSRPSAAILNAVIDNSPTDGFGSVKNVEWSIVFFKKLPGNVTDDALARYKGQQERCLQAFNEQADKSILSRESFNEILQESPNKDRLKQY</sequence>
<protein>
    <submittedName>
        <fullName evidence="1">Uncharacterized protein</fullName>
    </submittedName>
</protein>
<keyword evidence="2" id="KW-1185">Reference proteome</keyword>
<reference evidence="1" key="2">
    <citation type="journal article" date="2023" name="Science">
        <title>Genomic signatures of disease resistance in endangered staghorn corals.</title>
        <authorList>
            <person name="Vollmer S.V."/>
            <person name="Selwyn J.D."/>
            <person name="Despard B.A."/>
            <person name="Roesel C.L."/>
        </authorList>
    </citation>
    <scope>NUCLEOTIDE SEQUENCE</scope>
    <source>
        <strain evidence="1">K2</strain>
    </source>
</reference>
<accession>A0AAD9VEV5</accession>
<reference evidence="1" key="1">
    <citation type="journal article" date="2023" name="G3 (Bethesda)">
        <title>Whole genome assembly and annotation of the endangered Caribbean coral Acropora cervicornis.</title>
        <authorList>
            <person name="Selwyn J.D."/>
            <person name="Vollmer S.V."/>
        </authorList>
    </citation>
    <scope>NUCLEOTIDE SEQUENCE</scope>
    <source>
        <strain evidence="1">K2</strain>
    </source>
</reference>
<dbReference type="EMBL" id="JARQWQ010000006">
    <property type="protein sequence ID" value="KAK2571412.1"/>
    <property type="molecule type" value="Genomic_DNA"/>
</dbReference>
<gene>
    <name evidence="1" type="ORF">P5673_004003</name>
</gene>
<name>A0AAD9VEV5_ACRCE</name>
<evidence type="ECO:0000313" key="1">
    <source>
        <dbReference type="EMBL" id="KAK2571412.1"/>
    </source>
</evidence>
<organism evidence="1 2">
    <name type="scientific">Acropora cervicornis</name>
    <name type="common">Staghorn coral</name>
    <dbReference type="NCBI Taxonomy" id="6130"/>
    <lineage>
        <taxon>Eukaryota</taxon>
        <taxon>Metazoa</taxon>
        <taxon>Cnidaria</taxon>
        <taxon>Anthozoa</taxon>
        <taxon>Hexacorallia</taxon>
        <taxon>Scleractinia</taxon>
        <taxon>Astrocoeniina</taxon>
        <taxon>Acroporidae</taxon>
        <taxon>Acropora</taxon>
    </lineage>
</organism>
<dbReference type="AlphaFoldDB" id="A0AAD9VEV5"/>
<dbReference type="Proteomes" id="UP001249851">
    <property type="component" value="Unassembled WGS sequence"/>
</dbReference>